<protein>
    <recommendedName>
        <fullName evidence="2">GerMN domain-containing protein</fullName>
    </recommendedName>
</protein>
<keyword evidence="1" id="KW-0472">Membrane</keyword>
<organism evidence="3 4">
    <name type="scientific">Clostridium cylindrosporum DSM 605</name>
    <dbReference type="NCBI Taxonomy" id="1121307"/>
    <lineage>
        <taxon>Bacteria</taxon>
        <taxon>Bacillati</taxon>
        <taxon>Bacillota</taxon>
        <taxon>Clostridia</taxon>
        <taxon>Eubacteriales</taxon>
        <taxon>Clostridiaceae</taxon>
        <taxon>Clostridium</taxon>
    </lineage>
</organism>
<dbReference type="RefSeq" id="WP_048570041.1">
    <property type="nucleotide sequence ID" value="NZ_LFVU01000009.1"/>
</dbReference>
<evidence type="ECO:0000256" key="1">
    <source>
        <dbReference type="SAM" id="Phobius"/>
    </source>
</evidence>
<evidence type="ECO:0000259" key="2">
    <source>
        <dbReference type="Pfam" id="PF10646"/>
    </source>
</evidence>
<dbReference type="STRING" id="1121307.CLCY_14c00150"/>
<dbReference type="EMBL" id="LFVU01000009">
    <property type="protein sequence ID" value="KMT22417.1"/>
    <property type="molecule type" value="Genomic_DNA"/>
</dbReference>
<evidence type="ECO:0000313" key="4">
    <source>
        <dbReference type="Proteomes" id="UP000036756"/>
    </source>
</evidence>
<reference evidence="3 4" key="1">
    <citation type="submission" date="2015-06" db="EMBL/GenBank/DDBJ databases">
        <title>Draft genome sequence of the purine-degrading Clostridium cylindrosporum HC-1 (DSM 605).</title>
        <authorList>
            <person name="Poehlein A."/>
            <person name="Schiel-Bengelsdorf B."/>
            <person name="Bengelsdorf F."/>
            <person name="Daniel R."/>
            <person name="Duerre P."/>
        </authorList>
    </citation>
    <scope>NUCLEOTIDE SEQUENCE [LARGE SCALE GENOMIC DNA]</scope>
    <source>
        <strain evidence="3 4">DSM 605</strain>
    </source>
</reference>
<sequence>MKKKLLLYVYGITIMSFIICGLYFSGMMENTYNRFFGPRDELHTQVNSNKLYSDKSIPFISYIPDSDGKLLEPTVIDISPKGNIYMNLINSLMAYSKDYFKGDFKLISVTRDSSVVKVKLSSSFKEDLSLNEEKFYLSLMSIVNTLSEINNVDYVEFYSGSEKLVFKGTSRFQRNENLIVTEFFDSPDSVLREQMKLEQRGEFLKAYLLMSYKHSPNRKMYHEYLSEMQEIKSIGFLSGDFKIKETKINDGVATVVVEFQNVSNEGTPVNTSNVTVKCIYIDKGWFVDWVNVD</sequence>
<feature type="domain" description="GerMN" evidence="2">
    <location>
        <begin position="62"/>
        <end position="161"/>
    </location>
</feature>
<keyword evidence="4" id="KW-1185">Reference proteome</keyword>
<keyword evidence="1" id="KW-0812">Transmembrane</keyword>
<proteinExistence type="predicted"/>
<gene>
    <name evidence="3" type="ORF">CLCY_14c00150</name>
</gene>
<dbReference type="InterPro" id="IPR019606">
    <property type="entry name" value="GerMN"/>
</dbReference>
<feature type="transmembrane region" description="Helical" evidence="1">
    <location>
        <begin position="7"/>
        <end position="26"/>
    </location>
</feature>
<dbReference type="PATRIC" id="fig|1121307.3.peg.295"/>
<comment type="caution">
    <text evidence="3">The sequence shown here is derived from an EMBL/GenBank/DDBJ whole genome shotgun (WGS) entry which is preliminary data.</text>
</comment>
<name>A0A0J8D976_CLOCY</name>
<dbReference type="Proteomes" id="UP000036756">
    <property type="component" value="Unassembled WGS sequence"/>
</dbReference>
<dbReference type="Pfam" id="PF10646">
    <property type="entry name" value="Germane"/>
    <property type="match status" value="1"/>
</dbReference>
<dbReference type="OrthoDB" id="9809406at2"/>
<keyword evidence="1" id="KW-1133">Transmembrane helix</keyword>
<dbReference type="AlphaFoldDB" id="A0A0J8D976"/>
<evidence type="ECO:0000313" key="3">
    <source>
        <dbReference type="EMBL" id="KMT22417.1"/>
    </source>
</evidence>
<accession>A0A0J8D976</accession>